<dbReference type="Proteomes" id="UP000009183">
    <property type="component" value="Chromosome 13"/>
</dbReference>
<dbReference type="AlphaFoldDB" id="D7TLW8"/>
<dbReference type="PaxDb" id="29760-VIT_13s0019g00670.t01"/>
<protein>
    <submittedName>
        <fullName evidence="1">Uncharacterized protein</fullName>
    </submittedName>
</protein>
<reference evidence="2" key="1">
    <citation type="journal article" date="2007" name="Nature">
        <title>The grapevine genome sequence suggests ancestral hexaploidization in major angiosperm phyla.</title>
        <authorList>
            <consortium name="The French-Italian Public Consortium for Grapevine Genome Characterization."/>
            <person name="Jaillon O."/>
            <person name="Aury J.-M."/>
            <person name="Noel B."/>
            <person name="Policriti A."/>
            <person name="Clepet C."/>
            <person name="Casagrande A."/>
            <person name="Choisne N."/>
            <person name="Aubourg S."/>
            <person name="Vitulo N."/>
            <person name="Jubin C."/>
            <person name="Vezzi A."/>
            <person name="Legeai F."/>
            <person name="Hugueney P."/>
            <person name="Dasilva C."/>
            <person name="Horner D."/>
            <person name="Mica E."/>
            <person name="Jublot D."/>
            <person name="Poulain J."/>
            <person name="Bruyere C."/>
            <person name="Billault A."/>
            <person name="Segurens B."/>
            <person name="Gouyvenoux M."/>
            <person name="Ugarte E."/>
            <person name="Cattonaro F."/>
            <person name="Anthouard V."/>
            <person name="Vico V."/>
            <person name="Del Fabbro C."/>
            <person name="Alaux M."/>
            <person name="Di Gaspero G."/>
            <person name="Dumas V."/>
            <person name="Felice N."/>
            <person name="Paillard S."/>
            <person name="Juman I."/>
            <person name="Moroldo M."/>
            <person name="Scalabrin S."/>
            <person name="Canaguier A."/>
            <person name="Le Clainche I."/>
            <person name="Malacrida G."/>
            <person name="Durand E."/>
            <person name="Pesole G."/>
            <person name="Laucou V."/>
            <person name="Chatelet P."/>
            <person name="Merdinoglu D."/>
            <person name="Delledonne M."/>
            <person name="Pezzotti M."/>
            <person name="Lecharny A."/>
            <person name="Scarpelli C."/>
            <person name="Artiguenave F."/>
            <person name="Pe M.E."/>
            <person name="Valle G."/>
            <person name="Morgante M."/>
            <person name="Caboche M."/>
            <person name="Adam-Blondon A.-F."/>
            <person name="Weissenbach J."/>
            <person name="Quetier F."/>
            <person name="Wincker P."/>
        </authorList>
    </citation>
    <scope>NUCLEOTIDE SEQUENCE [LARGE SCALE GENOMIC DNA]</scope>
    <source>
        <strain evidence="2">cv. Pinot noir / PN40024</strain>
    </source>
</reference>
<keyword evidence="2" id="KW-1185">Reference proteome</keyword>
<accession>D7TLW8</accession>
<dbReference type="InParanoid" id="D7TLW8"/>
<name>D7TLW8_VITVI</name>
<dbReference type="HOGENOM" id="CLU_2175671_0_0_1"/>
<gene>
    <name evidence="1" type="ordered locus">VIT_13s0019g00670</name>
</gene>
<evidence type="ECO:0000313" key="2">
    <source>
        <dbReference type="Proteomes" id="UP000009183"/>
    </source>
</evidence>
<sequence>MFQIRELKILQLLVCTISSEDYSGNSGGILSLYRIKYLVAMVLKGRLDHKGSSDYILRGFSKGCLLLGTSPKCAWLKSQDLAPINTGSAHRKRHVWLANNRPSKQRVGKT</sequence>
<organism evidence="1 2">
    <name type="scientific">Vitis vinifera</name>
    <name type="common">Grape</name>
    <dbReference type="NCBI Taxonomy" id="29760"/>
    <lineage>
        <taxon>Eukaryota</taxon>
        <taxon>Viridiplantae</taxon>
        <taxon>Streptophyta</taxon>
        <taxon>Embryophyta</taxon>
        <taxon>Tracheophyta</taxon>
        <taxon>Spermatophyta</taxon>
        <taxon>Magnoliopsida</taxon>
        <taxon>eudicotyledons</taxon>
        <taxon>Gunneridae</taxon>
        <taxon>Pentapetalae</taxon>
        <taxon>rosids</taxon>
        <taxon>Vitales</taxon>
        <taxon>Vitaceae</taxon>
        <taxon>Viteae</taxon>
        <taxon>Vitis</taxon>
    </lineage>
</organism>
<evidence type="ECO:0000313" key="1">
    <source>
        <dbReference type="EMBL" id="CBI31705.3"/>
    </source>
</evidence>
<dbReference type="EMBL" id="FN595998">
    <property type="protein sequence ID" value="CBI31705.3"/>
    <property type="molecule type" value="Genomic_DNA"/>
</dbReference>
<proteinExistence type="predicted"/>